<proteinExistence type="predicted"/>
<feature type="non-terminal residue" evidence="2">
    <location>
        <position position="1"/>
    </location>
</feature>
<dbReference type="Pfam" id="PF03184">
    <property type="entry name" value="DDE_1"/>
    <property type="match status" value="1"/>
</dbReference>
<evidence type="ECO:0000259" key="1">
    <source>
        <dbReference type="Pfam" id="PF03184"/>
    </source>
</evidence>
<gene>
    <name evidence="2" type="ORF">PAXRUDRAFT_150715</name>
</gene>
<sequence>APPDHGLTTKQTSRKKKDKFYITIGFACNANGSEKLEPFFVGKAKKQGLEECGFFYHHNKKAWMTADLFDE</sequence>
<keyword evidence="3" id="KW-1185">Reference proteome</keyword>
<organism evidence="2 3">
    <name type="scientific">Paxillus rubicundulus Ve08.2h10</name>
    <dbReference type="NCBI Taxonomy" id="930991"/>
    <lineage>
        <taxon>Eukaryota</taxon>
        <taxon>Fungi</taxon>
        <taxon>Dikarya</taxon>
        <taxon>Basidiomycota</taxon>
        <taxon>Agaricomycotina</taxon>
        <taxon>Agaricomycetes</taxon>
        <taxon>Agaricomycetidae</taxon>
        <taxon>Boletales</taxon>
        <taxon>Paxilineae</taxon>
        <taxon>Paxillaceae</taxon>
        <taxon>Paxillus</taxon>
    </lineage>
</organism>
<dbReference type="OrthoDB" id="2618249at2759"/>
<dbReference type="GO" id="GO:0003676">
    <property type="term" value="F:nucleic acid binding"/>
    <property type="evidence" value="ECO:0007669"/>
    <property type="project" value="InterPro"/>
</dbReference>
<protein>
    <recommendedName>
        <fullName evidence="1">DDE-1 domain-containing protein</fullName>
    </recommendedName>
</protein>
<feature type="domain" description="DDE-1" evidence="1">
    <location>
        <begin position="22"/>
        <end position="70"/>
    </location>
</feature>
<evidence type="ECO:0000313" key="3">
    <source>
        <dbReference type="Proteomes" id="UP000054538"/>
    </source>
</evidence>
<dbReference type="InterPro" id="IPR004875">
    <property type="entry name" value="DDE_SF_endonuclease_dom"/>
</dbReference>
<dbReference type="EMBL" id="KN825447">
    <property type="protein sequence ID" value="KIK90959.1"/>
    <property type="molecule type" value="Genomic_DNA"/>
</dbReference>
<evidence type="ECO:0000313" key="2">
    <source>
        <dbReference type="EMBL" id="KIK90959.1"/>
    </source>
</evidence>
<dbReference type="AlphaFoldDB" id="A0A0D0DXE3"/>
<name>A0A0D0DXE3_9AGAM</name>
<accession>A0A0D0DXE3</accession>
<dbReference type="InParanoid" id="A0A0D0DXE3"/>
<reference evidence="2 3" key="1">
    <citation type="submission" date="2014-04" db="EMBL/GenBank/DDBJ databases">
        <authorList>
            <consortium name="DOE Joint Genome Institute"/>
            <person name="Kuo A."/>
            <person name="Kohler A."/>
            <person name="Jargeat P."/>
            <person name="Nagy L.G."/>
            <person name="Floudas D."/>
            <person name="Copeland A."/>
            <person name="Barry K.W."/>
            <person name="Cichocki N."/>
            <person name="Veneault-Fourrey C."/>
            <person name="LaButti K."/>
            <person name="Lindquist E.A."/>
            <person name="Lipzen A."/>
            <person name="Lundell T."/>
            <person name="Morin E."/>
            <person name="Murat C."/>
            <person name="Sun H."/>
            <person name="Tunlid A."/>
            <person name="Henrissat B."/>
            <person name="Grigoriev I.V."/>
            <person name="Hibbett D.S."/>
            <person name="Martin F."/>
            <person name="Nordberg H.P."/>
            <person name="Cantor M.N."/>
            <person name="Hua S.X."/>
        </authorList>
    </citation>
    <scope>NUCLEOTIDE SEQUENCE [LARGE SCALE GENOMIC DNA]</scope>
    <source>
        <strain evidence="2 3">Ve08.2h10</strain>
    </source>
</reference>
<reference evidence="3" key="2">
    <citation type="submission" date="2015-01" db="EMBL/GenBank/DDBJ databases">
        <title>Evolutionary Origins and Diversification of the Mycorrhizal Mutualists.</title>
        <authorList>
            <consortium name="DOE Joint Genome Institute"/>
            <consortium name="Mycorrhizal Genomics Consortium"/>
            <person name="Kohler A."/>
            <person name="Kuo A."/>
            <person name="Nagy L.G."/>
            <person name="Floudas D."/>
            <person name="Copeland A."/>
            <person name="Barry K.W."/>
            <person name="Cichocki N."/>
            <person name="Veneault-Fourrey C."/>
            <person name="LaButti K."/>
            <person name="Lindquist E.A."/>
            <person name="Lipzen A."/>
            <person name="Lundell T."/>
            <person name="Morin E."/>
            <person name="Murat C."/>
            <person name="Riley R."/>
            <person name="Ohm R."/>
            <person name="Sun H."/>
            <person name="Tunlid A."/>
            <person name="Henrissat B."/>
            <person name="Grigoriev I.V."/>
            <person name="Hibbett D.S."/>
            <person name="Martin F."/>
        </authorList>
    </citation>
    <scope>NUCLEOTIDE SEQUENCE [LARGE SCALE GENOMIC DNA]</scope>
    <source>
        <strain evidence="3">Ve08.2h10</strain>
    </source>
</reference>
<dbReference type="HOGENOM" id="CLU_018294_9_0_1"/>
<dbReference type="Proteomes" id="UP000054538">
    <property type="component" value="Unassembled WGS sequence"/>
</dbReference>